<dbReference type="OrthoDB" id="2404451at2759"/>
<evidence type="ECO:0000313" key="4">
    <source>
        <dbReference type="Proteomes" id="UP000077315"/>
    </source>
</evidence>
<name>A0A162T2N4_PHYB8</name>
<dbReference type="GeneID" id="28998467"/>
<gene>
    <name evidence="3" type="ORF">PHYBLDRAFT_175745</name>
</gene>
<dbReference type="AlphaFoldDB" id="A0A162T2N4"/>
<keyword evidence="1" id="KW-0479">Metal-binding</keyword>
<evidence type="ECO:0000256" key="1">
    <source>
        <dbReference type="PROSITE-ProRule" id="PRU00042"/>
    </source>
</evidence>
<feature type="domain" description="C2H2-type" evidence="2">
    <location>
        <begin position="18"/>
        <end position="45"/>
    </location>
</feature>
<dbReference type="PROSITE" id="PS00028">
    <property type="entry name" value="ZINC_FINGER_C2H2_1"/>
    <property type="match status" value="1"/>
</dbReference>
<reference evidence="4" key="1">
    <citation type="submission" date="2015-06" db="EMBL/GenBank/DDBJ databases">
        <title>Expansion of signal transduction pathways in fungi by whole-genome duplication.</title>
        <authorList>
            <consortium name="DOE Joint Genome Institute"/>
            <person name="Corrochano L.M."/>
            <person name="Kuo A."/>
            <person name="Marcet-Houben M."/>
            <person name="Polaino S."/>
            <person name="Salamov A."/>
            <person name="Villalobos J.M."/>
            <person name="Alvarez M.I."/>
            <person name="Avalos J."/>
            <person name="Benito E.P."/>
            <person name="Benoit I."/>
            <person name="Burger G."/>
            <person name="Camino L.P."/>
            <person name="Canovas D."/>
            <person name="Cerda-Olmedo E."/>
            <person name="Cheng J.-F."/>
            <person name="Dominguez A."/>
            <person name="Elias M."/>
            <person name="Eslava A.P."/>
            <person name="Glaser F."/>
            <person name="Grimwood J."/>
            <person name="Gutierrez G."/>
            <person name="Heitman J."/>
            <person name="Henrissat B."/>
            <person name="Iturriaga E.A."/>
            <person name="Lang B.F."/>
            <person name="Lavin J.L."/>
            <person name="Lee S."/>
            <person name="Li W."/>
            <person name="Lindquist E."/>
            <person name="Lopez-Garcia S."/>
            <person name="Luque E.M."/>
            <person name="Marcos A.T."/>
            <person name="Martin J."/>
            <person name="McCluskey K."/>
            <person name="Medina H.R."/>
            <person name="Miralles-Duran A."/>
            <person name="Miyazaki A."/>
            <person name="Munoz-Torres E."/>
            <person name="Oguiza J.A."/>
            <person name="Ohm R."/>
            <person name="Olmedo M."/>
            <person name="Orejas M."/>
            <person name="Ortiz-Castellanos L."/>
            <person name="Pisabarro A.G."/>
            <person name="Rodriguez-Romero J."/>
            <person name="Ruiz-Herrera J."/>
            <person name="Ruiz-Vazquez R."/>
            <person name="Sanz C."/>
            <person name="Schackwitz W."/>
            <person name="Schmutz J."/>
            <person name="Shahriari M."/>
            <person name="Shelest E."/>
            <person name="Silva-Franco F."/>
            <person name="Soanes D."/>
            <person name="Syed K."/>
            <person name="Tagua V.G."/>
            <person name="Talbot N.J."/>
            <person name="Thon M."/>
            <person name="De vries R.P."/>
            <person name="Wiebenga A."/>
            <person name="Yadav J.S."/>
            <person name="Braun E.L."/>
            <person name="Baker S."/>
            <person name="Garre V."/>
            <person name="Horwitz B."/>
            <person name="Torres-Martinez S."/>
            <person name="Idnurm A."/>
            <person name="Herrera-Estrella A."/>
            <person name="Gabaldon T."/>
            <person name="Grigoriev I.V."/>
        </authorList>
    </citation>
    <scope>NUCLEOTIDE SEQUENCE [LARGE SCALE GENOMIC DNA]</scope>
    <source>
        <strain evidence="4">NRRL 1555(-)</strain>
    </source>
</reference>
<evidence type="ECO:0000313" key="3">
    <source>
        <dbReference type="EMBL" id="OAD65782.1"/>
    </source>
</evidence>
<accession>A0A162T2N4</accession>
<organism evidence="3 4">
    <name type="scientific">Phycomyces blakesleeanus (strain ATCC 8743b / DSM 1359 / FGSC 10004 / NBRC 33097 / NRRL 1555)</name>
    <dbReference type="NCBI Taxonomy" id="763407"/>
    <lineage>
        <taxon>Eukaryota</taxon>
        <taxon>Fungi</taxon>
        <taxon>Fungi incertae sedis</taxon>
        <taxon>Mucoromycota</taxon>
        <taxon>Mucoromycotina</taxon>
        <taxon>Mucoromycetes</taxon>
        <taxon>Mucorales</taxon>
        <taxon>Phycomycetaceae</taxon>
        <taxon>Phycomyces</taxon>
    </lineage>
</organism>
<keyword evidence="4" id="KW-1185">Reference proteome</keyword>
<dbReference type="InterPro" id="IPR013087">
    <property type="entry name" value="Znf_C2H2_type"/>
</dbReference>
<keyword evidence="1" id="KW-0862">Zinc</keyword>
<dbReference type="STRING" id="763407.A0A162T2N4"/>
<dbReference type="PROSITE" id="PS50157">
    <property type="entry name" value="ZINC_FINGER_C2H2_2"/>
    <property type="match status" value="1"/>
</dbReference>
<dbReference type="EMBL" id="KV441027">
    <property type="protein sequence ID" value="OAD65782.1"/>
    <property type="molecule type" value="Genomic_DNA"/>
</dbReference>
<protein>
    <submittedName>
        <fullName evidence="3">C2H2-type zinc finger transcription factor</fullName>
    </submittedName>
</protein>
<evidence type="ECO:0000259" key="2">
    <source>
        <dbReference type="PROSITE" id="PS50157"/>
    </source>
</evidence>
<dbReference type="Proteomes" id="UP000077315">
    <property type="component" value="Unassembled WGS sequence"/>
</dbReference>
<dbReference type="RefSeq" id="XP_018283822.1">
    <property type="nucleotide sequence ID" value="XM_018437561.1"/>
</dbReference>
<sequence length="853" mass="97694">MSSSNASQQRDRISTQQYQCDQCVLFFDNYQKLQNHKRIHRGDSATMTEIDQSILDDIDMYHDENDTSNEDESVSNSEYTMESMELDNTISYKCTCNFEDSEGEAHIYDSSQISTNTFTKAELMSIHLSQLMLQHRIARAAYRDIVQFINTVIRDHDDIMMEPGAKISHGETVDALLKSKSSVKGHEYDVCSSGCRLYGINDDQESCVDCGKLRYKTDPDQSQTPAASMKLMSVGDMLSQMLADPATRELLCYRANRESVAGQLTDIFDGDNYKQLVQQGLFSNPDDIAIGLYTDGFVNQKKGKNSYTIIHCIIFNLDPSIRRHGMYFDDIAARLRPLEDFKVGNPSKNIYQPSMYTQLSTFSGSSFFALDELHLIARGIGKLVYNLITVTLTKETKFYYTHPDNTLNTTEYPFHIPRADLVTIGNCITSSQKYIPTSFQGSFNNIFAKIDGTCAVDWLDFLLYLVPTLVVPYLPNRAVKTALLSLVKGCALALQWTLTSELLDEMESYFKHWHSFLYQQVQNNTLSHSVFRPVQHYLVHIPYIIKQQGPLQCYSTRSMERVIGVFSKLIKSKSKGGRNTSFLVERFAIHNYTSTAISICDEINLIRPKPYGRESYMDLPNDPSGAQLWEPFHQFVNLNNDLVEGVGGPSVKEALLKYYRRTTGLTGHEFGDSVVVVAARLWMDSTVYSSCMYRRKKNETRCGNHYVMFTCSYRNNRNFYFQHIDFNDSPHFLAFMEVMKEHDAAGHDSSVPIVKQWSQSTRKLGHQTQPTYAVISVNDICHQVGLVQYPPNGNQFYVIAPYYIFNNNMCITKVHVSQRPPSIFYAMEFEKYEMNIFSRIQRIRFSFKDLDSC</sequence>
<keyword evidence="1" id="KW-0863">Zinc-finger</keyword>
<dbReference type="VEuPathDB" id="FungiDB:PHYBLDRAFT_175745"/>
<dbReference type="Gene3D" id="3.30.160.60">
    <property type="entry name" value="Classic Zinc Finger"/>
    <property type="match status" value="1"/>
</dbReference>
<proteinExistence type="predicted"/>
<dbReference type="GO" id="GO:0008270">
    <property type="term" value="F:zinc ion binding"/>
    <property type="evidence" value="ECO:0007669"/>
    <property type="project" value="UniProtKB-KW"/>
</dbReference>
<dbReference type="InParanoid" id="A0A162T2N4"/>